<dbReference type="AlphaFoldDB" id="X1PAZ0"/>
<dbReference type="SMART" id="SM00493">
    <property type="entry name" value="TOPRIM"/>
    <property type="match status" value="1"/>
</dbReference>
<proteinExistence type="predicted"/>
<dbReference type="SUPFAM" id="SSF56712">
    <property type="entry name" value="Prokaryotic type I DNA topoisomerase"/>
    <property type="match status" value="1"/>
</dbReference>
<comment type="caution">
    <text evidence="2">The sequence shown here is derived from an EMBL/GenBank/DDBJ whole genome shotgun (WGS) entry which is preliminary data.</text>
</comment>
<sequence>MLIPLGFLGQGYKVLSSFGHIRDLPEDELGVDIEKDFKPKYIVPPKSKKVIRALKSEVQKAKTTILATDEDREGEAIAWHLSQALDLKKPERIVFHEITKS</sequence>
<feature type="domain" description="Toprim" evidence="1">
    <location>
        <begin position="1"/>
        <end position="98"/>
    </location>
</feature>
<dbReference type="Pfam" id="PF01751">
    <property type="entry name" value="Toprim"/>
    <property type="match status" value="1"/>
</dbReference>
<dbReference type="PANTHER" id="PTHR42785">
    <property type="entry name" value="DNA TOPOISOMERASE, TYPE IA, CORE"/>
    <property type="match status" value="1"/>
</dbReference>
<dbReference type="PROSITE" id="PS50880">
    <property type="entry name" value="TOPRIM"/>
    <property type="match status" value="1"/>
</dbReference>
<dbReference type="PANTHER" id="PTHR42785:SF1">
    <property type="entry name" value="DNA TOPOISOMERASE"/>
    <property type="match status" value="1"/>
</dbReference>
<dbReference type="InterPro" id="IPR023405">
    <property type="entry name" value="Topo_IA_core_domain"/>
</dbReference>
<dbReference type="GO" id="GO:0003917">
    <property type="term" value="F:DNA topoisomerase type I (single strand cut, ATP-independent) activity"/>
    <property type="evidence" value="ECO:0007669"/>
    <property type="project" value="InterPro"/>
</dbReference>
<protein>
    <recommendedName>
        <fullName evidence="1">Toprim domain-containing protein</fullName>
    </recommendedName>
</protein>
<dbReference type="InterPro" id="IPR000380">
    <property type="entry name" value="Topo_IA"/>
</dbReference>
<dbReference type="GO" id="GO:0003677">
    <property type="term" value="F:DNA binding"/>
    <property type="evidence" value="ECO:0007669"/>
    <property type="project" value="InterPro"/>
</dbReference>
<dbReference type="Gene3D" id="3.40.50.140">
    <property type="match status" value="1"/>
</dbReference>
<evidence type="ECO:0000259" key="1">
    <source>
        <dbReference type="PROSITE" id="PS50880"/>
    </source>
</evidence>
<evidence type="ECO:0000313" key="2">
    <source>
        <dbReference type="EMBL" id="GAI28084.1"/>
    </source>
</evidence>
<reference evidence="2" key="1">
    <citation type="journal article" date="2014" name="Front. Microbiol.">
        <title>High frequency of phylogenetically diverse reductive dehalogenase-homologous genes in deep subseafloor sedimentary metagenomes.</title>
        <authorList>
            <person name="Kawai M."/>
            <person name="Futagami T."/>
            <person name="Toyoda A."/>
            <person name="Takaki Y."/>
            <person name="Nishi S."/>
            <person name="Hori S."/>
            <person name="Arai W."/>
            <person name="Tsubouchi T."/>
            <person name="Morono Y."/>
            <person name="Uchiyama I."/>
            <person name="Ito T."/>
            <person name="Fujiyama A."/>
            <person name="Inagaki F."/>
            <person name="Takami H."/>
        </authorList>
    </citation>
    <scope>NUCLEOTIDE SEQUENCE</scope>
    <source>
        <strain evidence="2">Expedition CK06-06</strain>
    </source>
</reference>
<organism evidence="2">
    <name type="scientific">marine sediment metagenome</name>
    <dbReference type="NCBI Taxonomy" id="412755"/>
    <lineage>
        <taxon>unclassified sequences</taxon>
        <taxon>metagenomes</taxon>
        <taxon>ecological metagenomes</taxon>
    </lineage>
</organism>
<dbReference type="GO" id="GO:0006265">
    <property type="term" value="P:DNA topological change"/>
    <property type="evidence" value="ECO:0007669"/>
    <property type="project" value="InterPro"/>
</dbReference>
<accession>X1PAZ0</accession>
<gene>
    <name evidence="2" type="ORF">S06H3_30332</name>
</gene>
<dbReference type="InterPro" id="IPR006171">
    <property type="entry name" value="TOPRIM_dom"/>
</dbReference>
<name>X1PAZ0_9ZZZZ</name>
<feature type="non-terminal residue" evidence="2">
    <location>
        <position position="101"/>
    </location>
</feature>
<dbReference type="EMBL" id="BARV01017855">
    <property type="protein sequence ID" value="GAI28084.1"/>
    <property type="molecule type" value="Genomic_DNA"/>
</dbReference>